<evidence type="ECO:0000313" key="3">
    <source>
        <dbReference type="Proteomes" id="UP000245870"/>
    </source>
</evidence>
<dbReference type="EMBL" id="QENY01000042">
    <property type="protein sequence ID" value="PVX43549.1"/>
    <property type="molecule type" value="Genomic_DNA"/>
</dbReference>
<gene>
    <name evidence="2" type="ORF">C7379_1421</name>
</gene>
<sequence>MLVKAYPLNDMSSLFYLNIYLIFISVSAFDLTFHHLCSHHRL</sequence>
<accession>A0A2U0TIX4</accession>
<keyword evidence="1" id="KW-0812">Transmembrane</keyword>
<reference evidence="2 3" key="1">
    <citation type="submission" date="2018-05" db="EMBL/GenBank/DDBJ databases">
        <title>Genomic Encyclopedia of Type Strains, Phase IV (KMG-IV): sequencing the most valuable type-strain genomes for metagenomic binning, comparative biology and taxonomic classification.</title>
        <authorList>
            <person name="Goeker M."/>
        </authorList>
    </citation>
    <scope>NUCLEOTIDE SEQUENCE [LARGE SCALE GENOMIC DNA]</scope>
    <source>
        <strain evidence="2 3">DSM 100333</strain>
    </source>
</reference>
<protein>
    <submittedName>
        <fullName evidence="2">Uncharacterized protein</fullName>
    </submittedName>
</protein>
<evidence type="ECO:0000313" key="2">
    <source>
        <dbReference type="EMBL" id="PVX43549.1"/>
    </source>
</evidence>
<feature type="transmembrane region" description="Helical" evidence="1">
    <location>
        <begin position="14"/>
        <end position="33"/>
    </location>
</feature>
<feature type="non-terminal residue" evidence="2">
    <location>
        <position position="42"/>
    </location>
</feature>
<proteinExistence type="predicted"/>
<keyword evidence="3" id="KW-1185">Reference proteome</keyword>
<comment type="caution">
    <text evidence="2">The sequence shown here is derived from an EMBL/GenBank/DDBJ whole genome shotgun (WGS) entry which is preliminary data.</text>
</comment>
<keyword evidence="1" id="KW-0472">Membrane</keyword>
<organism evidence="2 3">
    <name type="scientific">Hallella colorans</name>
    <dbReference type="NCBI Taxonomy" id="1703337"/>
    <lineage>
        <taxon>Bacteria</taxon>
        <taxon>Pseudomonadati</taxon>
        <taxon>Bacteroidota</taxon>
        <taxon>Bacteroidia</taxon>
        <taxon>Bacteroidales</taxon>
        <taxon>Prevotellaceae</taxon>
        <taxon>Hallella</taxon>
    </lineage>
</organism>
<name>A0A2U0TIX4_9BACT</name>
<keyword evidence="1" id="KW-1133">Transmembrane helix</keyword>
<dbReference type="AlphaFoldDB" id="A0A2U0TIX4"/>
<dbReference type="Proteomes" id="UP000245870">
    <property type="component" value="Unassembled WGS sequence"/>
</dbReference>
<evidence type="ECO:0000256" key="1">
    <source>
        <dbReference type="SAM" id="Phobius"/>
    </source>
</evidence>